<evidence type="ECO:0000313" key="2">
    <source>
        <dbReference type="Proteomes" id="UP000233417"/>
    </source>
</evidence>
<comment type="caution">
    <text evidence="1">The sequence shown here is derived from an EMBL/GenBank/DDBJ whole genome shotgun (WGS) entry which is preliminary data.</text>
</comment>
<organism evidence="1 2">
    <name type="scientific">Candidatus Dojkabacteria bacterium HGW-Dojkabacteria-1</name>
    <dbReference type="NCBI Taxonomy" id="2013761"/>
    <lineage>
        <taxon>Bacteria</taxon>
        <taxon>Candidatus Dojkabacteria</taxon>
    </lineage>
</organism>
<protein>
    <submittedName>
        <fullName evidence="1">Uncharacterized protein</fullName>
    </submittedName>
</protein>
<name>A0A2N2F4J9_9BACT</name>
<evidence type="ECO:0000313" key="1">
    <source>
        <dbReference type="EMBL" id="PKN03088.1"/>
    </source>
</evidence>
<dbReference type="EMBL" id="PHAO01000001">
    <property type="protein sequence ID" value="PKN03088.1"/>
    <property type="molecule type" value="Genomic_DNA"/>
</dbReference>
<gene>
    <name evidence="1" type="ORF">CVU76_03655</name>
</gene>
<reference evidence="1 2" key="1">
    <citation type="journal article" date="2017" name="ISME J.">
        <title>Potential for microbial H2 and metal transformations associated with novel bacteria and archaea in deep terrestrial subsurface sediments.</title>
        <authorList>
            <person name="Hernsdorf A.W."/>
            <person name="Amano Y."/>
            <person name="Miyakawa K."/>
            <person name="Ise K."/>
            <person name="Suzuki Y."/>
            <person name="Anantharaman K."/>
            <person name="Probst A."/>
            <person name="Burstein D."/>
            <person name="Thomas B.C."/>
            <person name="Banfield J.F."/>
        </authorList>
    </citation>
    <scope>NUCLEOTIDE SEQUENCE [LARGE SCALE GENOMIC DNA]</scope>
    <source>
        <strain evidence="1">HGW-Dojkabacteria-1</strain>
    </source>
</reference>
<sequence length="159" mass="18174">MNKAILQEKLAFLIVDDDEHKAWDYELFASRLSPAKILMVTEGEMEEEVLFALEQIYSEGLIPFVILDENLGNEVLGSKILKEVILREHPSEGGILLAGSTMSDDQNIVLEEILSNHATNHQWILSKSDFTLKEEEILSDLQRYFDLQNDEPNVELKNN</sequence>
<accession>A0A2N2F4J9</accession>
<dbReference type="AlphaFoldDB" id="A0A2N2F4J9"/>
<dbReference type="Proteomes" id="UP000233417">
    <property type="component" value="Unassembled WGS sequence"/>
</dbReference>
<proteinExistence type="predicted"/>